<evidence type="ECO:0000256" key="16">
    <source>
        <dbReference type="ARBA" id="ARBA00068150"/>
    </source>
</evidence>
<evidence type="ECO:0000256" key="5">
    <source>
        <dbReference type="ARBA" id="ARBA00022475"/>
    </source>
</evidence>
<dbReference type="InterPro" id="IPR036097">
    <property type="entry name" value="HisK_dim/P_sf"/>
</dbReference>
<accession>A0A3S0IB47</accession>
<feature type="modified residue" description="4-aspartylphosphate" evidence="19">
    <location>
        <position position="749"/>
    </location>
</feature>
<proteinExistence type="inferred from homology"/>
<evidence type="ECO:0000313" key="28">
    <source>
        <dbReference type="EMBL" id="RTE09114.1"/>
    </source>
</evidence>
<dbReference type="Pfam" id="PF01627">
    <property type="entry name" value="Hpt"/>
    <property type="match status" value="1"/>
</dbReference>
<comment type="subunit">
    <text evidence="15">At low DSF concentrations, interacts with RpfF.</text>
</comment>
<dbReference type="CDD" id="cd00130">
    <property type="entry name" value="PAS"/>
    <property type="match status" value="1"/>
</dbReference>
<evidence type="ECO:0000256" key="21">
    <source>
        <dbReference type="SAM" id="MobiDB-lite"/>
    </source>
</evidence>
<dbReference type="SUPFAM" id="SSF47384">
    <property type="entry name" value="Homodimeric domain of signal transducing histidine kinase"/>
    <property type="match status" value="1"/>
</dbReference>
<dbReference type="FunFam" id="1.10.287.130:FF:000002">
    <property type="entry name" value="Two-component osmosensing histidine kinase"/>
    <property type="match status" value="1"/>
</dbReference>
<feature type="region of interest" description="Disordered" evidence="21">
    <location>
        <begin position="1073"/>
        <end position="1103"/>
    </location>
</feature>
<dbReference type="InterPro" id="IPR011006">
    <property type="entry name" value="CheY-like_superfamily"/>
</dbReference>
<dbReference type="PROSITE" id="PS50110">
    <property type="entry name" value="RESPONSE_REGULATORY"/>
    <property type="match status" value="2"/>
</dbReference>
<evidence type="ECO:0000313" key="29">
    <source>
        <dbReference type="Proteomes" id="UP000276128"/>
    </source>
</evidence>
<dbReference type="InterPro" id="IPR000700">
    <property type="entry name" value="PAS-assoc_C"/>
</dbReference>
<dbReference type="InterPro" id="IPR036641">
    <property type="entry name" value="HPT_dom_sf"/>
</dbReference>
<dbReference type="Pfam" id="PF00072">
    <property type="entry name" value="Response_reg"/>
    <property type="match status" value="1"/>
</dbReference>
<feature type="compositionally biased region" description="Basic and acidic residues" evidence="21">
    <location>
        <begin position="1092"/>
        <end position="1103"/>
    </location>
</feature>
<keyword evidence="9" id="KW-0547">Nucleotide-binding</keyword>
<dbReference type="EC" id="2.7.13.3" evidence="4"/>
<dbReference type="InterPro" id="IPR035965">
    <property type="entry name" value="PAS-like_dom_sf"/>
</dbReference>
<dbReference type="SUPFAM" id="SSF55785">
    <property type="entry name" value="PYP-like sensor domain (PAS domain)"/>
    <property type="match status" value="1"/>
</dbReference>
<organism evidence="28 29">
    <name type="scientific">Paenibacillus whitsoniae</name>
    <dbReference type="NCBI Taxonomy" id="2496558"/>
    <lineage>
        <taxon>Bacteria</taxon>
        <taxon>Bacillati</taxon>
        <taxon>Bacillota</taxon>
        <taxon>Bacilli</taxon>
        <taxon>Bacillales</taxon>
        <taxon>Paenibacillaceae</taxon>
        <taxon>Paenibacillus</taxon>
    </lineage>
</organism>
<evidence type="ECO:0000256" key="2">
    <source>
        <dbReference type="ARBA" id="ARBA00004651"/>
    </source>
</evidence>
<feature type="domain" description="HPt" evidence="27">
    <location>
        <begin position="1000"/>
        <end position="1119"/>
    </location>
</feature>
<dbReference type="Pfam" id="PF12729">
    <property type="entry name" value="4HB_MCP_1"/>
    <property type="match status" value="1"/>
</dbReference>
<dbReference type="SMART" id="SM00091">
    <property type="entry name" value="PAS"/>
    <property type="match status" value="1"/>
</dbReference>
<dbReference type="AlphaFoldDB" id="A0A3S0IB47"/>
<evidence type="ECO:0000256" key="11">
    <source>
        <dbReference type="ARBA" id="ARBA00022840"/>
    </source>
</evidence>
<keyword evidence="11" id="KW-0067">ATP-binding</keyword>
<dbReference type="CDD" id="cd00082">
    <property type="entry name" value="HisKA"/>
    <property type="match status" value="1"/>
</dbReference>
<evidence type="ECO:0000256" key="1">
    <source>
        <dbReference type="ARBA" id="ARBA00000085"/>
    </source>
</evidence>
<dbReference type="CDD" id="cd00156">
    <property type="entry name" value="REC"/>
    <property type="match status" value="1"/>
</dbReference>
<dbReference type="GO" id="GO:0005524">
    <property type="term" value="F:ATP binding"/>
    <property type="evidence" value="ECO:0007669"/>
    <property type="project" value="UniProtKB-KW"/>
</dbReference>
<dbReference type="SUPFAM" id="SSF55874">
    <property type="entry name" value="ATPase domain of HSP90 chaperone/DNA topoisomerase II/histidine kinase"/>
    <property type="match status" value="1"/>
</dbReference>
<dbReference type="PROSITE" id="PS50894">
    <property type="entry name" value="HPT"/>
    <property type="match status" value="1"/>
</dbReference>
<evidence type="ECO:0000259" key="26">
    <source>
        <dbReference type="PROSITE" id="PS50113"/>
    </source>
</evidence>
<dbReference type="SMART" id="SM00387">
    <property type="entry name" value="HATPase_c"/>
    <property type="match status" value="1"/>
</dbReference>
<dbReference type="OrthoDB" id="2676347at2"/>
<dbReference type="InterPro" id="IPR008207">
    <property type="entry name" value="Sig_transdc_His_kin_Hpt_dom"/>
</dbReference>
<protein>
    <recommendedName>
        <fullName evidence="17">Circadian input-output histidine kinase CikA</fullName>
        <ecNumber evidence="4">2.7.13.3</ecNumber>
    </recommendedName>
    <alternativeName>
        <fullName evidence="16">Sensory/regulatory protein RpfC</fullName>
    </alternativeName>
</protein>
<dbReference type="SMART" id="SM00448">
    <property type="entry name" value="REC"/>
    <property type="match status" value="2"/>
</dbReference>
<name>A0A3S0IB47_9BACL</name>
<evidence type="ECO:0000256" key="9">
    <source>
        <dbReference type="ARBA" id="ARBA00022741"/>
    </source>
</evidence>
<feature type="domain" description="PAC" evidence="26">
    <location>
        <begin position="365"/>
        <end position="417"/>
    </location>
</feature>
<dbReference type="CDD" id="cd16922">
    <property type="entry name" value="HATPase_EvgS-ArcB-TorS-like"/>
    <property type="match status" value="1"/>
</dbReference>
<evidence type="ECO:0000256" key="17">
    <source>
        <dbReference type="ARBA" id="ARBA00074306"/>
    </source>
</evidence>
<feature type="transmembrane region" description="Helical" evidence="22">
    <location>
        <begin position="254"/>
        <end position="274"/>
    </location>
</feature>
<keyword evidence="8 22" id="KW-0812">Transmembrane</keyword>
<evidence type="ECO:0000256" key="7">
    <source>
        <dbReference type="ARBA" id="ARBA00022679"/>
    </source>
</evidence>
<evidence type="ECO:0000256" key="14">
    <source>
        <dbReference type="ARBA" id="ARBA00023136"/>
    </source>
</evidence>
<dbReference type="PANTHER" id="PTHR45339:SF1">
    <property type="entry name" value="HYBRID SIGNAL TRANSDUCTION HISTIDINE KINASE J"/>
    <property type="match status" value="1"/>
</dbReference>
<evidence type="ECO:0000256" key="4">
    <source>
        <dbReference type="ARBA" id="ARBA00012438"/>
    </source>
</evidence>
<keyword evidence="29" id="KW-1185">Reference proteome</keyword>
<keyword evidence="20" id="KW-0175">Coiled coil</keyword>
<dbReference type="Pfam" id="PF02518">
    <property type="entry name" value="HATPase_c"/>
    <property type="match status" value="1"/>
</dbReference>
<dbReference type="CDD" id="cd17546">
    <property type="entry name" value="REC_hyHK_CKI1_RcsC-like"/>
    <property type="match status" value="1"/>
</dbReference>
<feature type="domain" description="Response regulatory" evidence="24">
    <location>
        <begin position="843"/>
        <end position="957"/>
    </location>
</feature>
<sequence>MCSRFSCWPAPSAAPKRLPRWVSRTIRVKDKYAPLGVDPGGVFLLFEPLICRQLLSSESSYAIIAIERRDTLKAITRARSLWVFIISLLLIAVIGTNFYQMFALKETVDVVKTNWMPSVARIFKIEENFTKERILLHKIVLETENERLHTLITDYQNTRKLLNEQYEAYEPFLNSQEEKDIYERVYEKSLDFLLKGQLIIDAVQSGDEKFAKLLLDRLGVTRQLADEELQRWVDYNLTGTQRDVDRTSRQRGTALWLGFIFTVMAIVVGVGLVLQTRDVRRKGEQKLLKEKEKAQSYLDLVDVIIVVLDRSCRIELLNRRGCSMLGYAEAEIVGKNWLEVCVPEHLLERRRERFQQVMSGGERPDYYESIILNGCGEERLIGWNNTLLRDEEGEIIGLLLAGADITERRQEEEMLHQYRDHLEELVEVRTAELASKNVLLADAKELAEAANRAKSEFLANMSHEIRTPMNAIIGLNHLLQQTALTDQQKDYVGKTAISAKSLLTIISDILDFSKIEAKKISLERIDFDLYEVMSNISDMIGFSLYEKGLRLHFAIDHEVPQLLKGDPFRFNQVLLNLVNNALKFTEEGEISVSVRVVAKMDNDVQLRVEVRDTGIGMTPEQLGKLFRGFSQADMSTTRKYGGTGLGLVISKNLVELMGGEMGVESELGRGSCFYFTVNFERGFSHVFSAPIAPHLQFLRVLVVCEDEDMRLVLGRQLEQFQFVVSTQDSAASAFAHMDASDRYDLVIVDWMLQGENAHAFAEKVKLGYEHPPHVIVLISAYHEADVQTKLPTSYVRKVLYYPISQSHLYNHIVDLFQEQLKVKKIGAQDESDGKKLSLLRHAEVLLVEDNEINQQVAQEILQEMGVQVDVAGNGVEALERVEAKRYDAILMDLQMPLMDGIETTRRLRSGGITTPIIAMTADAMQGVKGQVLEAGMDAYITKPFEAIQLYSVLQRMMQHAKQVAALEGAAAGQVAAAAEAAPEDVPALDTEGALVRLGQRKSLYAQVLRKFMEGHLQAVAEIRAAVQAGDVERALLLAHTLKGVAANLGAEPLSAAADGLQAALRYGVEARGVDEPGVSGPEGGARNAEVPGARHGEARGQDAPRAEVLDVLEPLLADAEWRLAQVKREIEAYLGAE</sequence>
<dbReference type="InterPro" id="IPR003661">
    <property type="entry name" value="HisK_dim/P_dom"/>
</dbReference>
<keyword evidence="7" id="KW-0808">Transferase</keyword>
<evidence type="ECO:0000256" key="20">
    <source>
        <dbReference type="SAM" id="Coils"/>
    </source>
</evidence>
<evidence type="ECO:0000256" key="3">
    <source>
        <dbReference type="ARBA" id="ARBA00006402"/>
    </source>
</evidence>
<dbReference type="InterPro" id="IPR001789">
    <property type="entry name" value="Sig_transdc_resp-reg_receiver"/>
</dbReference>
<dbReference type="SMART" id="SM00388">
    <property type="entry name" value="HisKA"/>
    <property type="match status" value="1"/>
</dbReference>
<dbReference type="InterPro" id="IPR000014">
    <property type="entry name" value="PAS"/>
</dbReference>
<dbReference type="InterPro" id="IPR005467">
    <property type="entry name" value="His_kinase_dom"/>
</dbReference>
<dbReference type="Gene3D" id="3.30.450.20">
    <property type="entry name" value="PAS domain"/>
    <property type="match status" value="1"/>
</dbReference>
<dbReference type="InterPro" id="IPR013656">
    <property type="entry name" value="PAS_4"/>
</dbReference>
<dbReference type="Pfam" id="PF08448">
    <property type="entry name" value="PAS_4"/>
    <property type="match status" value="1"/>
</dbReference>
<evidence type="ECO:0000256" key="12">
    <source>
        <dbReference type="ARBA" id="ARBA00022989"/>
    </source>
</evidence>
<feature type="transmembrane region" description="Helical" evidence="22">
    <location>
        <begin position="81"/>
        <end position="99"/>
    </location>
</feature>
<evidence type="ECO:0000256" key="8">
    <source>
        <dbReference type="ARBA" id="ARBA00022692"/>
    </source>
</evidence>
<dbReference type="CDD" id="cd00088">
    <property type="entry name" value="HPT"/>
    <property type="match status" value="1"/>
</dbReference>
<evidence type="ECO:0000256" key="6">
    <source>
        <dbReference type="ARBA" id="ARBA00022553"/>
    </source>
</evidence>
<keyword evidence="12 22" id="KW-1133">Transmembrane helix</keyword>
<keyword evidence="14 22" id="KW-0472">Membrane</keyword>
<dbReference type="Gene3D" id="3.30.565.10">
    <property type="entry name" value="Histidine kinase-like ATPase, C-terminal domain"/>
    <property type="match status" value="1"/>
</dbReference>
<dbReference type="Proteomes" id="UP000276128">
    <property type="component" value="Unassembled WGS sequence"/>
</dbReference>
<dbReference type="InterPro" id="IPR024478">
    <property type="entry name" value="HlyB_4HB_MCP"/>
</dbReference>
<evidence type="ECO:0000259" key="24">
    <source>
        <dbReference type="PROSITE" id="PS50110"/>
    </source>
</evidence>
<evidence type="ECO:0000256" key="10">
    <source>
        <dbReference type="ARBA" id="ARBA00022777"/>
    </source>
</evidence>
<dbReference type="PROSITE" id="PS50112">
    <property type="entry name" value="PAS"/>
    <property type="match status" value="1"/>
</dbReference>
<evidence type="ECO:0000256" key="18">
    <source>
        <dbReference type="PROSITE-ProRule" id="PRU00110"/>
    </source>
</evidence>
<dbReference type="GO" id="GO:0005886">
    <property type="term" value="C:plasma membrane"/>
    <property type="evidence" value="ECO:0007669"/>
    <property type="project" value="UniProtKB-SubCell"/>
</dbReference>
<dbReference type="InterPro" id="IPR004358">
    <property type="entry name" value="Sig_transdc_His_kin-like_C"/>
</dbReference>
<evidence type="ECO:0000256" key="19">
    <source>
        <dbReference type="PROSITE-ProRule" id="PRU00169"/>
    </source>
</evidence>
<comment type="similarity">
    <text evidence="3">In the N-terminal section; belongs to the phytochrome family.</text>
</comment>
<feature type="domain" description="Response regulatory" evidence="24">
    <location>
        <begin position="699"/>
        <end position="816"/>
    </location>
</feature>
<evidence type="ECO:0000259" key="27">
    <source>
        <dbReference type="PROSITE" id="PS50894"/>
    </source>
</evidence>
<keyword evidence="6 19" id="KW-0597">Phosphoprotein</keyword>
<keyword evidence="13" id="KW-0902">Two-component regulatory system</keyword>
<reference evidence="28 29" key="1">
    <citation type="submission" date="2018-12" db="EMBL/GenBank/DDBJ databases">
        <title>Bacillus ochoae sp. nov., Paenibacillus whitsoniae sp. nov., Paenibacillus spiritus sp. nov. Isolated from the Mars Exploration Rover during spacecraft assembly.</title>
        <authorList>
            <person name="Seuylemezian A."/>
            <person name="Vaishampayan P."/>
        </authorList>
    </citation>
    <scope>NUCLEOTIDE SEQUENCE [LARGE SCALE GENOMIC DNA]</scope>
    <source>
        <strain evidence="28 29">MER 54</strain>
    </source>
</reference>
<feature type="domain" description="Histidine kinase" evidence="23">
    <location>
        <begin position="460"/>
        <end position="681"/>
    </location>
</feature>
<feature type="modified residue" description="Phosphohistidine" evidence="18">
    <location>
        <position position="1039"/>
    </location>
</feature>
<dbReference type="FunFam" id="3.30.565.10:FF:000010">
    <property type="entry name" value="Sensor histidine kinase RcsC"/>
    <property type="match status" value="1"/>
</dbReference>
<dbReference type="EMBL" id="RXHU01000039">
    <property type="protein sequence ID" value="RTE09114.1"/>
    <property type="molecule type" value="Genomic_DNA"/>
</dbReference>
<dbReference type="SUPFAM" id="SSF52172">
    <property type="entry name" value="CheY-like"/>
    <property type="match status" value="2"/>
</dbReference>
<evidence type="ECO:0000259" key="25">
    <source>
        <dbReference type="PROSITE" id="PS50112"/>
    </source>
</evidence>
<dbReference type="Gene3D" id="3.40.50.2300">
    <property type="match status" value="2"/>
</dbReference>
<evidence type="ECO:0000256" key="22">
    <source>
        <dbReference type="SAM" id="Phobius"/>
    </source>
</evidence>
<dbReference type="GO" id="GO:0000155">
    <property type="term" value="F:phosphorelay sensor kinase activity"/>
    <property type="evidence" value="ECO:0007669"/>
    <property type="project" value="InterPro"/>
</dbReference>
<comment type="subcellular location">
    <subcellularLocation>
        <location evidence="2">Cell membrane</location>
        <topology evidence="2">Multi-pass membrane protein</topology>
    </subcellularLocation>
</comment>
<dbReference type="Pfam" id="PF00512">
    <property type="entry name" value="HisKA"/>
    <property type="match status" value="1"/>
</dbReference>
<dbReference type="Gene3D" id="1.20.120.160">
    <property type="entry name" value="HPT domain"/>
    <property type="match status" value="1"/>
</dbReference>
<dbReference type="InterPro" id="IPR003594">
    <property type="entry name" value="HATPase_dom"/>
</dbReference>
<dbReference type="SUPFAM" id="SSF47226">
    <property type="entry name" value="Histidine-containing phosphotransfer domain, HPT domain"/>
    <property type="match status" value="1"/>
</dbReference>
<comment type="catalytic activity">
    <reaction evidence="1">
        <text>ATP + protein L-histidine = ADP + protein N-phospho-L-histidine.</text>
        <dbReference type="EC" id="2.7.13.3"/>
    </reaction>
</comment>
<dbReference type="PROSITE" id="PS50109">
    <property type="entry name" value="HIS_KIN"/>
    <property type="match status" value="1"/>
</dbReference>
<keyword evidence="5" id="KW-1003">Cell membrane</keyword>
<feature type="coiled-coil region" evidence="20">
    <location>
        <begin position="408"/>
        <end position="460"/>
    </location>
</feature>
<gene>
    <name evidence="28" type="ORF">EJQ19_14190</name>
</gene>
<dbReference type="InterPro" id="IPR036890">
    <property type="entry name" value="HATPase_C_sf"/>
</dbReference>
<dbReference type="PROSITE" id="PS50113">
    <property type="entry name" value="PAC"/>
    <property type="match status" value="1"/>
</dbReference>
<dbReference type="PANTHER" id="PTHR45339">
    <property type="entry name" value="HYBRID SIGNAL TRANSDUCTION HISTIDINE KINASE J"/>
    <property type="match status" value="1"/>
</dbReference>
<comment type="caution">
    <text evidence="28">The sequence shown here is derived from an EMBL/GenBank/DDBJ whole genome shotgun (WGS) entry which is preliminary data.</text>
</comment>
<dbReference type="PRINTS" id="PR00344">
    <property type="entry name" value="BCTRLSENSOR"/>
</dbReference>
<evidence type="ECO:0000256" key="13">
    <source>
        <dbReference type="ARBA" id="ARBA00023012"/>
    </source>
</evidence>
<dbReference type="Gene3D" id="1.10.287.130">
    <property type="match status" value="1"/>
</dbReference>
<feature type="modified residue" description="4-aspartylphosphate" evidence="19">
    <location>
        <position position="892"/>
    </location>
</feature>
<evidence type="ECO:0000259" key="23">
    <source>
        <dbReference type="PROSITE" id="PS50109"/>
    </source>
</evidence>
<dbReference type="NCBIfam" id="TIGR00229">
    <property type="entry name" value="sensory_box"/>
    <property type="match status" value="1"/>
</dbReference>
<evidence type="ECO:0000256" key="15">
    <source>
        <dbReference type="ARBA" id="ARBA00064003"/>
    </source>
</evidence>
<keyword evidence="10" id="KW-0418">Kinase</keyword>
<feature type="domain" description="PAS" evidence="25">
    <location>
        <begin position="290"/>
        <end position="361"/>
    </location>
</feature>